<feature type="coiled-coil region" evidence="1">
    <location>
        <begin position="423"/>
        <end position="450"/>
    </location>
</feature>
<dbReference type="InterPro" id="IPR025827">
    <property type="entry name" value="Zn_ribbon_recom_dom"/>
</dbReference>
<evidence type="ECO:0000256" key="2">
    <source>
        <dbReference type="SAM" id="MobiDB-lite"/>
    </source>
</evidence>
<dbReference type="InterPro" id="IPR036162">
    <property type="entry name" value="Resolvase-like_N_sf"/>
</dbReference>
<dbReference type="InterPro" id="IPR006119">
    <property type="entry name" value="Resolv_N"/>
</dbReference>
<dbReference type="CDD" id="cd00338">
    <property type="entry name" value="Ser_Recombinase"/>
    <property type="match status" value="1"/>
</dbReference>
<proteinExistence type="predicted"/>
<dbReference type="Proteomes" id="UP001597102">
    <property type="component" value="Unassembled WGS sequence"/>
</dbReference>
<dbReference type="InterPro" id="IPR011109">
    <property type="entry name" value="DNA_bind_recombinase_dom"/>
</dbReference>
<reference evidence="6" key="1">
    <citation type="journal article" date="2019" name="Int. J. Syst. Evol. Microbiol.">
        <title>The Global Catalogue of Microorganisms (GCM) 10K type strain sequencing project: providing services to taxonomists for standard genome sequencing and annotation.</title>
        <authorList>
            <consortium name="The Broad Institute Genomics Platform"/>
            <consortium name="The Broad Institute Genome Sequencing Center for Infectious Disease"/>
            <person name="Wu L."/>
            <person name="Ma J."/>
        </authorList>
    </citation>
    <scope>NUCLEOTIDE SEQUENCE [LARGE SCALE GENOMIC DNA]</scope>
    <source>
        <strain evidence="6">CCUG 61697</strain>
    </source>
</reference>
<dbReference type="SMART" id="SM00857">
    <property type="entry name" value="Resolvase"/>
    <property type="match status" value="1"/>
</dbReference>
<evidence type="ECO:0000313" key="6">
    <source>
        <dbReference type="Proteomes" id="UP001597102"/>
    </source>
</evidence>
<feature type="region of interest" description="Disordered" evidence="2">
    <location>
        <begin position="204"/>
        <end position="226"/>
    </location>
</feature>
<dbReference type="Pfam" id="PF07508">
    <property type="entry name" value="Recombinase"/>
    <property type="match status" value="1"/>
</dbReference>
<evidence type="ECO:0000259" key="3">
    <source>
        <dbReference type="PROSITE" id="PS51736"/>
    </source>
</evidence>
<dbReference type="SUPFAM" id="SSF53041">
    <property type="entry name" value="Resolvase-like"/>
    <property type="match status" value="1"/>
</dbReference>
<protein>
    <submittedName>
        <fullName evidence="5">Recombinase family protein</fullName>
    </submittedName>
</protein>
<dbReference type="InterPro" id="IPR050639">
    <property type="entry name" value="SSR_resolvase"/>
</dbReference>
<dbReference type="Gene3D" id="3.90.1750.20">
    <property type="entry name" value="Putative Large Serine Recombinase, Chain B, Domain 2"/>
    <property type="match status" value="1"/>
</dbReference>
<dbReference type="PROSITE" id="PS51737">
    <property type="entry name" value="RECOMBINASE_DNA_BIND"/>
    <property type="match status" value="1"/>
</dbReference>
<sequence>MTRVAIYARYSSDQQQEASIEDQFRLCKERAEAEGWEIAGQYKDHATSGASMLRHGIQRLIEDALAGKFEIVVAEALDRLSRDQADIASFYKRMRFADVQIITLSEGDISDLHIGLKGTMNALFLKDLADKTRRGLRGRVEAGKSGGGNSYGYDVVRKVASDGTPQRGERTINDTEANIVRRIFSEYAAGRSPRAIAKDLNAEKIAGPSGSRGNKGWGPSTIHGNRQRGTGILNNELYIGRLVWNRLRYIKDPETGKRVSRLNPEKDWIIQDAPALRIIDDDLWQAVKARQDSQKADWNTSGFWDRKRPRYLFSGLMSCGVCGGGIVNLNGVRVGCANARNKGTCDNRRTMRRDLLEATIFDALAHHLMEPELFALFCEEYTRHMNKLRIEATSQLAGYQAELSKVTRNTDRLIDAITDGVPASQVKERMLNLERRKAELQRLIDETEEPPALLHPNMAEHYRKEVDRLHDALADEDHRHEAVAIIRDLVDKIVLHPQPEGSKTTMAIDLHGDLAGILSLAAETKKPPRKGGDFRESTKLVAGAGFEPATFRL</sequence>
<dbReference type="RefSeq" id="WP_379085952.1">
    <property type="nucleotide sequence ID" value="NZ_JBHTJO010000001.1"/>
</dbReference>
<dbReference type="InterPro" id="IPR038109">
    <property type="entry name" value="DNA_bind_recomb_sf"/>
</dbReference>
<dbReference type="Gene3D" id="3.40.50.1390">
    <property type="entry name" value="Resolvase, N-terminal catalytic domain"/>
    <property type="match status" value="1"/>
</dbReference>
<dbReference type="PROSITE" id="PS51736">
    <property type="entry name" value="RECOMBINASES_3"/>
    <property type="match status" value="1"/>
</dbReference>
<accession>A0ABW3J725</accession>
<dbReference type="PANTHER" id="PTHR30461">
    <property type="entry name" value="DNA-INVERTASE FROM LAMBDOID PROPHAGE"/>
    <property type="match status" value="1"/>
</dbReference>
<dbReference type="Pfam" id="PF13408">
    <property type="entry name" value="Zn_ribbon_recom"/>
    <property type="match status" value="1"/>
</dbReference>
<organism evidence="5 6">
    <name type="scientific">Methyloligella solikamskensis</name>
    <dbReference type="NCBI Taxonomy" id="1177756"/>
    <lineage>
        <taxon>Bacteria</taxon>
        <taxon>Pseudomonadati</taxon>
        <taxon>Pseudomonadota</taxon>
        <taxon>Alphaproteobacteria</taxon>
        <taxon>Hyphomicrobiales</taxon>
        <taxon>Hyphomicrobiaceae</taxon>
        <taxon>Methyloligella</taxon>
    </lineage>
</organism>
<gene>
    <name evidence="5" type="ORF">ACFQ2F_03870</name>
</gene>
<keyword evidence="1" id="KW-0175">Coiled coil</keyword>
<dbReference type="EMBL" id="JBHTJO010000001">
    <property type="protein sequence ID" value="MFD0986227.1"/>
    <property type="molecule type" value="Genomic_DNA"/>
</dbReference>
<evidence type="ECO:0000259" key="4">
    <source>
        <dbReference type="PROSITE" id="PS51737"/>
    </source>
</evidence>
<name>A0ABW3J725_9HYPH</name>
<evidence type="ECO:0000256" key="1">
    <source>
        <dbReference type="SAM" id="Coils"/>
    </source>
</evidence>
<dbReference type="Pfam" id="PF00239">
    <property type="entry name" value="Resolvase"/>
    <property type="match status" value="1"/>
</dbReference>
<feature type="domain" description="Resolvase/invertase-type recombinase catalytic" evidence="3">
    <location>
        <begin position="3"/>
        <end position="151"/>
    </location>
</feature>
<comment type="caution">
    <text evidence="5">The sequence shown here is derived from an EMBL/GenBank/DDBJ whole genome shotgun (WGS) entry which is preliminary data.</text>
</comment>
<dbReference type="PANTHER" id="PTHR30461:SF23">
    <property type="entry name" value="DNA RECOMBINASE-RELATED"/>
    <property type="match status" value="1"/>
</dbReference>
<feature type="domain" description="Recombinase" evidence="4">
    <location>
        <begin position="150"/>
        <end position="297"/>
    </location>
</feature>
<evidence type="ECO:0000313" key="5">
    <source>
        <dbReference type="EMBL" id="MFD0986227.1"/>
    </source>
</evidence>
<keyword evidence="6" id="KW-1185">Reference proteome</keyword>